<feature type="domain" description="YjeF N-terminal" evidence="21">
    <location>
        <begin position="8"/>
        <end position="202"/>
    </location>
</feature>
<dbReference type="InterPro" id="IPR030677">
    <property type="entry name" value="Nnr"/>
</dbReference>
<dbReference type="PIRSF" id="PIRSF017184">
    <property type="entry name" value="Nnr"/>
    <property type="match status" value="1"/>
</dbReference>
<keyword evidence="13" id="KW-0511">Multifunctional enzyme</keyword>
<dbReference type="GO" id="GO:0046496">
    <property type="term" value="P:nicotinamide nucleotide metabolic process"/>
    <property type="evidence" value="ECO:0007669"/>
    <property type="project" value="UniProtKB-UniRule"/>
</dbReference>
<dbReference type="Proteomes" id="UP000262582">
    <property type="component" value="Chromosome"/>
</dbReference>
<comment type="catalytic activity">
    <reaction evidence="16 17 19">
        <text>(6S)-NADPHX + ADP = AMP + phosphate + NADPH + H(+)</text>
        <dbReference type="Rhea" id="RHEA:32235"/>
        <dbReference type="ChEBI" id="CHEBI:15378"/>
        <dbReference type="ChEBI" id="CHEBI:43474"/>
        <dbReference type="ChEBI" id="CHEBI:57783"/>
        <dbReference type="ChEBI" id="CHEBI:64076"/>
        <dbReference type="ChEBI" id="CHEBI:456215"/>
        <dbReference type="ChEBI" id="CHEBI:456216"/>
        <dbReference type="EC" id="4.2.1.136"/>
    </reaction>
</comment>
<dbReference type="SUPFAM" id="SSF64153">
    <property type="entry name" value="YjeF N-terminal domain-like"/>
    <property type="match status" value="1"/>
</dbReference>
<comment type="subunit">
    <text evidence="17">Homotetramer.</text>
</comment>
<dbReference type="GO" id="GO:0052856">
    <property type="term" value="F:NAD(P)HX epimerase activity"/>
    <property type="evidence" value="ECO:0007669"/>
    <property type="project" value="UniProtKB-UniRule"/>
</dbReference>
<comment type="catalytic activity">
    <reaction evidence="15 17 19">
        <text>(6S)-NADHX + ADP = AMP + phosphate + NADH + H(+)</text>
        <dbReference type="Rhea" id="RHEA:32223"/>
        <dbReference type="ChEBI" id="CHEBI:15378"/>
        <dbReference type="ChEBI" id="CHEBI:43474"/>
        <dbReference type="ChEBI" id="CHEBI:57945"/>
        <dbReference type="ChEBI" id="CHEBI:64074"/>
        <dbReference type="ChEBI" id="CHEBI:456215"/>
        <dbReference type="ChEBI" id="CHEBI:456216"/>
        <dbReference type="EC" id="4.2.1.136"/>
    </reaction>
</comment>
<keyword evidence="10 17" id="KW-0520">NAD</keyword>
<dbReference type="GO" id="GO:0016301">
    <property type="term" value="F:kinase activity"/>
    <property type="evidence" value="ECO:0007669"/>
    <property type="project" value="UniProtKB-KW"/>
</dbReference>
<evidence type="ECO:0000256" key="9">
    <source>
        <dbReference type="ARBA" id="ARBA00022958"/>
    </source>
</evidence>
<gene>
    <name evidence="17" type="primary">nnrD</name>
    <name evidence="18" type="synonym">nnrE</name>
    <name evidence="22" type="ORF">AELL_0250</name>
    <name evidence="23" type="ORF">CP962_01685</name>
</gene>
<feature type="binding site" evidence="18">
    <location>
        <position position="57"/>
    </location>
    <ligand>
        <name>K(+)</name>
        <dbReference type="ChEBI" id="CHEBI:29103"/>
    </ligand>
</feature>
<dbReference type="PANTHER" id="PTHR12592">
    <property type="entry name" value="ATP-DEPENDENT (S)-NAD(P)H-HYDRATE DEHYDRATASE FAMILY MEMBER"/>
    <property type="match status" value="1"/>
</dbReference>
<feature type="binding site" evidence="18">
    <location>
        <position position="149"/>
    </location>
    <ligand>
        <name>K(+)</name>
        <dbReference type="ChEBI" id="CHEBI:29103"/>
    </ligand>
</feature>
<evidence type="ECO:0000256" key="14">
    <source>
        <dbReference type="ARBA" id="ARBA00025153"/>
    </source>
</evidence>
<feature type="binding site" evidence="17">
    <location>
        <position position="408"/>
    </location>
    <ligand>
        <name>(6S)-NADPHX</name>
        <dbReference type="ChEBI" id="CHEBI:64076"/>
    </ligand>
</feature>
<keyword evidence="7 17" id="KW-0067">ATP-binding</keyword>
<feature type="binding site" evidence="18">
    <location>
        <position position="113"/>
    </location>
    <ligand>
        <name>K(+)</name>
        <dbReference type="ChEBI" id="CHEBI:29103"/>
    </ligand>
</feature>
<dbReference type="KEGG" id="aell:AELL_0250"/>
<evidence type="ECO:0000313" key="25">
    <source>
        <dbReference type="Proteomes" id="UP000290588"/>
    </source>
</evidence>
<evidence type="ECO:0000256" key="2">
    <source>
        <dbReference type="ARBA" id="ARBA00000909"/>
    </source>
</evidence>
<dbReference type="OrthoDB" id="9806925at2"/>
<dbReference type="EC" id="5.1.99.6" evidence="19"/>
<feature type="binding site" evidence="17">
    <location>
        <position position="243"/>
    </location>
    <ligand>
        <name>(6S)-NADPHX</name>
        <dbReference type="ChEBI" id="CHEBI:64076"/>
    </ligand>
</feature>
<dbReference type="Gene3D" id="3.40.1190.20">
    <property type="match status" value="1"/>
</dbReference>
<dbReference type="InterPro" id="IPR004443">
    <property type="entry name" value="YjeF_N_dom"/>
</dbReference>
<dbReference type="InterPro" id="IPR029056">
    <property type="entry name" value="Ribokinase-like"/>
</dbReference>
<proteinExistence type="inferred from homology"/>
<sequence length="461" mass="50953">MQKIFDEVNSLDKRCYEEFFLNEDILMEHAASSICSYIEDIFEENKSVLIVCGSGNNGADGLALARLLYKKFDVSLYLASAPKSPMAKLQYKRVKTLNIKEVDEPFEADILVDCLFGTGLNKPLDEKYLTLIDTLNSYNSFNIACDIPSGINHFGQISSSTFEADVTITMGALKTSLFSDFSKDYVGEIIVSNLGVQREIYETQTNKFLLDESDMKLPFRNKKNSHKGSYGHLNVVAGCKKGAGIIAAKAAFGFGAGLVSVVCHENLDLPYHIMQTHFISENCTAIAIGMGLGKYETDEIRKILNKKVAKIVDADLFYDDLICEVLDQEIVLTPHPKEFVSLLKLCEIADISVQELQNNRFLYVEKFCKKYPNVVLLLKGANVIIAQNEKIYVNSFGSAVLSKGGSGDVLSGLIGSLLAQGYKPLEAAISASLAHAMGARNYKKNNYSLIPSDLVEEIRKL</sequence>
<dbReference type="RefSeq" id="WP_118916201.1">
    <property type="nucleotide sequence ID" value="NZ_CP032097.1"/>
</dbReference>
<comment type="function">
    <text evidence="17">Catalyzes the dehydration of the S-form of NAD(P)HX at the expense of ADP, which is converted to AMP. Together with NAD(P)HX epimerase, which catalyzes the epimerization of the S- and R-forms, the enzyme allows the repair of both epimers of NAD(P)HX, a damaged form of NAD(P)H that is a result of enzymatic or heat-dependent hydration.</text>
</comment>
<comment type="similarity">
    <text evidence="18">Belongs to the NnrE/AIBP family.</text>
</comment>
<dbReference type="Pfam" id="PF01256">
    <property type="entry name" value="Carb_kinase"/>
    <property type="match status" value="1"/>
</dbReference>
<dbReference type="PANTHER" id="PTHR12592:SF0">
    <property type="entry name" value="ATP-DEPENDENT (S)-NAD(P)H-HYDRATE DEHYDRATASE"/>
    <property type="match status" value="1"/>
</dbReference>
<dbReference type="EMBL" id="CP032097">
    <property type="protein sequence ID" value="AXX93955.1"/>
    <property type="molecule type" value="Genomic_DNA"/>
</dbReference>
<dbReference type="PROSITE" id="PS51383">
    <property type="entry name" value="YJEF_C_3"/>
    <property type="match status" value="1"/>
</dbReference>
<evidence type="ECO:0000259" key="21">
    <source>
        <dbReference type="PROSITE" id="PS51385"/>
    </source>
</evidence>
<dbReference type="HAMAP" id="MF_01965">
    <property type="entry name" value="NADHX_dehydratase"/>
    <property type="match status" value="1"/>
</dbReference>
<evidence type="ECO:0000256" key="15">
    <source>
        <dbReference type="ARBA" id="ARBA00048238"/>
    </source>
</evidence>
<evidence type="ECO:0000313" key="23">
    <source>
        <dbReference type="EMBL" id="RXI33147.1"/>
    </source>
</evidence>
<dbReference type="EMBL" id="NXIG01000001">
    <property type="protein sequence ID" value="RXI33147.1"/>
    <property type="molecule type" value="Genomic_DNA"/>
</dbReference>
<dbReference type="GO" id="GO:0005524">
    <property type="term" value="F:ATP binding"/>
    <property type="evidence" value="ECO:0007669"/>
    <property type="project" value="UniProtKB-UniRule"/>
</dbReference>
<evidence type="ECO:0000256" key="10">
    <source>
        <dbReference type="ARBA" id="ARBA00023027"/>
    </source>
</evidence>
<evidence type="ECO:0000256" key="12">
    <source>
        <dbReference type="ARBA" id="ARBA00023239"/>
    </source>
</evidence>
<reference evidence="23 25" key="1">
    <citation type="submission" date="2017-09" db="EMBL/GenBank/DDBJ databases">
        <title>Genomics of the genus Arcobacter.</title>
        <authorList>
            <person name="Perez-Cataluna A."/>
            <person name="Figueras M.J."/>
            <person name="Salas-Masso N."/>
        </authorList>
    </citation>
    <scope>NUCLEOTIDE SEQUENCE [LARGE SCALE GENOMIC DNA]</scope>
    <source>
        <strain evidence="23 25">CECT 7837</strain>
    </source>
</reference>
<dbReference type="NCBIfam" id="TIGR00197">
    <property type="entry name" value="yjeF_nterm"/>
    <property type="match status" value="1"/>
</dbReference>
<evidence type="ECO:0000313" key="22">
    <source>
        <dbReference type="EMBL" id="AXX93955.1"/>
    </source>
</evidence>
<comment type="similarity">
    <text evidence="17">Belongs to the NnrD/CARKD family.</text>
</comment>
<evidence type="ECO:0000259" key="20">
    <source>
        <dbReference type="PROSITE" id="PS51383"/>
    </source>
</evidence>
<dbReference type="HAMAP" id="MF_01966">
    <property type="entry name" value="NADHX_epimerase"/>
    <property type="match status" value="1"/>
</dbReference>
<dbReference type="InterPro" id="IPR000631">
    <property type="entry name" value="CARKD"/>
</dbReference>
<feature type="binding site" evidence="17">
    <location>
        <position position="407"/>
    </location>
    <ligand>
        <name>AMP</name>
        <dbReference type="ChEBI" id="CHEBI:456215"/>
    </ligand>
</feature>
<dbReference type="InterPro" id="IPR036652">
    <property type="entry name" value="YjeF_N_dom_sf"/>
</dbReference>
<dbReference type="GO" id="GO:0052855">
    <property type="term" value="F:ADP-dependent NAD(P)H-hydrate dehydratase activity"/>
    <property type="evidence" value="ECO:0007669"/>
    <property type="project" value="UniProtKB-UniRule"/>
</dbReference>
<protein>
    <recommendedName>
        <fullName evidence="19">Bifunctional NAD(P)H-hydrate repair enzyme</fullName>
    </recommendedName>
    <alternativeName>
        <fullName evidence="19">Nicotinamide nucleotide repair protein</fullName>
    </alternativeName>
    <domain>
        <recommendedName>
            <fullName evidence="19">ADP-dependent (S)-NAD(P)H-hydrate dehydratase</fullName>
            <ecNumber evidence="19">4.2.1.136</ecNumber>
        </recommendedName>
        <alternativeName>
            <fullName evidence="19">ADP-dependent NAD(P)HX dehydratase</fullName>
        </alternativeName>
    </domain>
    <domain>
        <recommendedName>
            <fullName evidence="19">NAD(P)H-hydrate epimerase</fullName>
            <ecNumber evidence="19">5.1.99.6</ecNumber>
        </recommendedName>
    </domain>
</protein>
<feature type="binding site" evidence="18">
    <location>
        <begin position="117"/>
        <end position="123"/>
    </location>
    <ligand>
        <name>(6S)-NADPHX</name>
        <dbReference type="ChEBI" id="CHEBI:64076"/>
    </ligand>
</feature>
<dbReference type="Pfam" id="PF03853">
    <property type="entry name" value="YjeF_N"/>
    <property type="match status" value="1"/>
</dbReference>
<comment type="caution">
    <text evidence="17">Lacks conserved residue(s) required for the propagation of feature annotation.</text>
</comment>
<accession>A0A347U527</accession>
<dbReference type="AlphaFoldDB" id="A0A347U527"/>
<keyword evidence="9 18" id="KW-0630">Potassium</keyword>
<comment type="catalytic activity">
    <reaction evidence="1 18 19">
        <text>(6R)-NADHX = (6S)-NADHX</text>
        <dbReference type="Rhea" id="RHEA:32215"/>
        <dbReference type="ChEBI" id="CHEBI:64074"/>
        <dbReference type="ChEBI" id="CHEBI:64075"/>
        <dbReference type="EC" id="5.1.99.6"/>
    </reaction>
</comment>
<dbReference type="GO" id="GO:0046872">
    <property type="term" value="F:metal ion binding"/>
    <property type="evidence" value="ECO:0007669"/>
    <property type="project" value="UniProtKB-UniRule"/>
</dbReference>
<comment type="cofactor">
    <cofactor evidence="18 19">
        <name>K(+)</name>
        <dbReference type="ChEBI" id="CHEBI:29103"/>
    </cofactor>
    <text evidence="18 19">Binds 1 potassium ion per subunit.</text>
</comment>
<comment type="similarity">
    <text evidence="3 19">In the N-terminal section; belongs to the NnrE/AIBP family.</text>
</comment>
<keyword evidence="12 17" id="KW-0456">Lyase</keyword>
<comment type="catalytic activity">
    <reaction evidence="2 18 19">
        <text>(6R)-NADPHX = (6S)-NADPHX</text>
        <dbReference type="Rhea" id="RHEA:32227"/>
        <dbReference type="ChEBI" id="CHEBI:64076"/>
        <dbReference type="ChEBI" id="CHEBI:64077"/>
        <dbReference type="EC" id="5.1.99.6"/>
    </reaction>
</comment>
<keyword evidence="22" id="KW-0808">Transferase</keyword>
<evidence type="ECO:0000256" key="7">
    <source>
        <dbReference type="ARBA" id="ARBA00022840"/>
    </source>
</evidence>
<keyword evidence="6 17" id="KW-0547">Nucleotide-binding</keyword>
<feature type="binding site" evidence="18">
    <location>
        <position position="146"/>
    </location>
    <ligand>
        <name>(6S)-NADPHX</name>
        <dbReference type="ChEBI" id="CHEBI:64076"/>
    </ligand>
</feature>
<evidence type="ECO:0000256" key="17">
    <source>
        <dbReference type="HAMAP-Rule" id="MF_01965"/>
    </source>
</evidence>
<feature type="binding site" evidence="17">
    <location>
        <position position="291"/>
    </location>
    <ligand>
        <name>(6S)-NADPHX</name>
        <dbReference type="ChEBI" id="CHEBI:64076"/>
    </ligand>
</feature>
<dbReference type="Proteomes" id="UP000290588">
    <property type="component" value="Unassembled WGS sequence"/>
</dbReference>
<dbReference type="GO" id="GO:0110051">
    <property type="term" value="P:metabolite repair"/>
    <property type="evidence" value="ECO:0007669"/>
    <property type="project" value="TreeGrafter"/>
</dbReference>
<evidence type="ECO:0000256" key="16">
    <source>
        <dbReference type="ARBA" id="ARBA00049209"/>
    </source>
</evidence>
<comment type="cofactor">
    <cofactor evidence="17">
        <name>Mg(2+)</name>
        <dbReference type="ChEBI" id="CHEBI:18420"/>
    </cofactor>
</comment>
<dbReference type="Gene3D" id="3.40.50.10260">
    <property type="entry name" value="YjeF N-terminal domain"/>
    <property type="match status" value="1"/>
</dbReference>
<keyword evidence="8 17" id="KW-0521">NADP</keyword>
<dbReference type="PROSITE" id="PS51385">
    <property type="entry name" value="YJEF_N"/>
    <property type="match status" value="1"/>
</dbReference>
<feature type="domain" description="YjeF C-terminal" evidence="20">
    <location>
        <begin position="210"/>
        <end position="461"/>
    </location>
</feature>
<feature type="binding site" evidence="17">
    <location>
        <position position="335"/>
    </location>
    <ligand>
        <name>(6S)-NADPHX</name>
        <dbReference type="ChEBI" id="CHEBI:64076"/>
    </ligand>
</feature>
<dbReference type="EC" id="4.2.1.136" evidence="19"/>
<dbReference type="InterPro" id="IPR017953">
    <property type="entry name" value="Carbohydrate_kinase_pred_CS"/>
</dbReference>
<evidence type="ECO:0000256" key="5">
    <source>
        <dbReference type="ARBA" id="ARBA00022723"/>
    </source>
</evidence>
<evidence type="ECO:0000256" key="11">
    <source>
        <dbReference type="ARBA" id="ARBA00023235"/>
    </source>
</evidence>
<keyword evidence="11 18" id="KW-0413">Isomerase</keyword>
<evidence type="ECO:0000256" key="4">
    <source>
        <dbReference type="ARBA" id="ARBA00009524"/>
    </source>
</evidence>
<reference evidence="22 24" key="2">
    <citation type="submission" date="2018-08" db="EMBL/GenBank/DDBJ databases">
        <title>Complete genome of the Arcobacter ellisii type strain LMG 26155.</title>
        <authorList>
            <person name="Miller W.G."/>
            <person name="Yee E."/>
            <person name="Bono J.L."/>
        </authorList>
    </citation>
    <scope>NUCLEOTIDE SEQUENCE [LARGE SCALE GENOMIC DNA]</scope>
    <source>
        <strain evidence="22 24">LMG 26155</strain>
    </source>
</reference>
<dbReference type="CDD" id="cd01171">
    <property type="entry name" value="YXKO-related"/>
    <property type="match status" value="1"/>
</dbReference>
<keyword evidence="22" id="KW-0418">Kinase</keyword>
<feature type="binding site" evidence="18">
    <location>
        <begin position="56"/>
        <end position="60"/>
    </location>
    <ligand>
        <name>(6S)-NADPHX</name>
        <dbReference type="ChEBI" id="CHEBI:64076"/>
    </ligand>
</feature>
<evidence type="ECO:0000256" key="13">
    <source>
        <dbReference type="ARBA" id="ARBA00023268"/>
    </source>
</evidence>
<evidence type="ECO:0000256" key="1">
    <source>
        <dbReference type="ARBA" id="ARBA00000013"/>
    </source>
</evidence>
<evidence type="ECO:0000313" key="24">
    <source>
        <dbReference type="Proteomes" id="UP000262582"/>
    </source>
</evidence>
<organism evidence="23 25">
    <name type="scientific">Arcobacter ellisii</name>
    <dbReference type="NCBI Taxonomy" id="913109"/>
    <lineage>
        <taxon>Bacteria</taxon>
        <taxon>Pseudomonadati</taxon>
        <taxon>Campylobacterota</taxon>
        <taxon>Epsilonproteobacteria</taxon>
        <taxon>Campylobacterales</taxon>
        <taxon>Arcobacteraceae</taxon>
        <taxon>Arcobacter</taxon>
    </lineage>
</organism>
<evidence type="ECO:0000256" key="6">
    <source>
        <dbReference type="ARBA" id="ARBA00022741"/>
    </source>
</evidence>
<evidence type="ECO:0000256" key="8">
    <source>
        <dbReference type="ARBA" id="ARBA00022857"/>
    </source>
</evidence>
<comment type="function">
    <text evidence="18">Catalyzes the epimerization of the S- and R-forms of NAD(P)HX, a damaged form of NAD(P)H that is a result of enzymatic or heat-dependent hydration. This is a prerequisite for the S-specific NAD(P)H-hydrate dehydratase to allow the repair of both epimers of NAD(P)HX.</text>
</comment>
<evidence type="ECO:0000256" key="19">
    <source>
        <dbReference type="PIRNR" id="PIRNR017184"/>
    </source>
</evidence>
<evidence type="ECO:0000256" key="3">
    <source>
        <dbReference type="ARBA" id="ARBA00006001"/>
    </source>
</evidence>
<comment type="function">
    <text evidence="14 19">Bifunctional enzyme that catalyzes the epimerization of the S- and R-forms of NAD(P)HX and the dehydration of the S-form of NAD(P)HX at the expense of ADP, which is converted to AMP. This allows the repair of both epimers of NAD(P)HX, a damaged form of NAD(P)H that is a result of enzymatic or heat-dependent hydration.</text>
</comment>
<dbReference type="PROSITE" id="PS01050">
    <property type="entry name" value="YJEF_C_2"/>
    <property type="match status" value="1"/>
</dbReference>
<dbReference type="NCBIfam" id="TIGR00196">
    <property type="entry name" value="yjeF_cterm"/>
    <property type="match status" value="1"/>
</dbReference>
<keyword evidence="5 18" id="KW-0479">Metal-binding</keyword>
<feature type="binding site" evidence="18">
    <location>
        <position position="128"/>
    </location>
    <ligand>
        <name>(6S)-NADPHX</name>
        <dbReference type="ChEBI" id="CHEBI:64076"/>
    </ligand>
</feature>
<comment type="similarity">
    <text evidence="4 19">In the C-terminal section; belongs to the NnrD/CARKD family.</text>
</comment>
<dbReference type="SUPFAM" id="SSF53613">
    <property type="entry name" value="Ribokinase-like"/>
    <property type="match status" value="1"/>
</dbReference>
<evidence type="ECO:0000256" key="18">
    <source>
        <dbReference type="HAMAP-Rule" id="MF_01966"/>
    </source>
</evidence>
<keyword evidence="24" id="KW-1185">Reference proteome</keyword>
<name>A0A347U527_9BACT</name>